<evidence type="ECO:0000256" key="2">
    <source>
        <dbReference type="ARBA" id="ARBA00022649"/>
    </source>
</evidence>
<dbReference type="OrthoDB" id="8369899at2"/>
<keyword evidence="2" id="KW-1277">Toxin-antitoxin system</keyword>
<organism evidence="3 4">
    <name type="scientific">Methylobacterium phyllostachyos</name>
    <dbReference type="NCBI Taxonomy" id="582672"/>
    <lineage>
        <taxon>Bacteria</taxon>
        <taxon>Pseudomonadati</taxon>
        <taxon>Pseudomonadota</taxon>
        <taxon>Alphaproteobacteria</taxon>
        <taxon>Hyphomicrobiales</taxon>
        <taxon>Methylobacteriaceae</taxon>
        <taxon>Methylobacterium</taxon>
    </lineage>
</organism>
<protein>
    <submittedName>
        <fullName evidence="3">Addiction module toxin, RelE/StbE family</fullName>
    </submittedName>
</protein>
<dbReference type="Proteomes" id="UP000198704">
    <property type="component" value="Unassembled WGS sequence"/>
</dbReference>
<dbReference type="AlphaFoldDB" id="A0A1G9T019"/>
<name>A0A1G9T019_9HYPH</name>
<dbReference type="PANTHER" id="PTHR33755:SF6">
    <property type="entry name" value="PLASMID STABILIZATION SYSTEM PROTEIN"/>
    <property type="match status" value="1"/>
</dbReference>
<dbReference type="Pfam" id="PF05016">
    <property type="entry name" value="ParE_toxin"/>
    <property type="match status" value="1"/>
</dbReference>
<dbReference type="PANTHER" id="PTHR33755">
    <property type="entry name" value="TOXIN PARE1-RELATED"/>
    <property type="match status" value="1"/>
</dbReference>
<comment type="similarity">
    <text evidence="1">Belongs to the RelE toxin family.</text>
</comment>
<dbReference type="STRING" id="582672.SAMN05216360_10217"/>
<evidence type="ECO:0000256" key="1">
    <source>
        <dbReference type="ARBA" id="ARBA00006226"/>
    </source>
</evidence>
<evidence type="ECO:0000313" key="4">
    <source>
        <dbReference type="Proteomes" id="UP000198704"/>
    </source>
</evidence>
<dbReference type="RefSeq" id="WP_091713143.1">
    <property type="nucleotide sequence ID" value="NZ_FNHS01000002.1"/>
</dbReference>
<gene>
    <name evidence="3" type="ORF">SAMN05216360_10217</name>
</gene>
<dbReference type="InterPro" id="IPR051803">
    <property type="entry name" value="TA_system_RelE-like_toxin"/>
</dbReference>
<dbReference type="Gene3D" id="3.30.2310.20">
    <property type="entry name" value="RelE-like"/>
    <property type="match status" value="1"/>
</dbReference>
<keyword evidence="4" id="KW-1185">Reference proteome</keyword>
<evidence type="ECO:0000313" key="3">
    <source>
        <dbReference type="EMBL" id="SDM40992.1"/>
    </source>
</evidence>
<reference evidence="4" key="1">
    <citation type="submission" date="2016-10" db="EMBL/GenBank/DDBJ databases">
        <authorList>
            <person name="Varghese N."/>
            <person name="Submissions S."/>
        </authorList>
    </citation>
    <scope>NUCLEOTIDE SEQUENCE [LARGE SCALE GENOMIC DNA]</scope>
    <source>
        <strain evidence="4">BL47</strain>
    </source>
</reference>
<dbReference type="EMBL" id="FNHS01000002">
    <property type="protein sequence ID" value="SDM40992.1"/>
    <property type="molecule type" value="Genomic_DNA"/>
</dbReference>
<dbReference type="InterPro" id="IPR007712">
    <property type="entry name" value="RelE/ParE_toxin"/>
</dbReference>
<dbReference type="InterPro" id="IPR035093">
    <property type="entry name" value="RelE/ParE_toxin_dom_sf"/>
</dbReference>
<sequence>MIVRFTDAAENDLESLGDYIAQDNPERALSFVRELRVACLALADFPERFPLVPRYENSGVRRRVQGDYLIFYRVEAHQVVILHILRGTVNHATRLFPSWPD</sequence>
<proteinExistence type="inferred from homology"/>
<accession>A0A1G9T019</accession>